<dbReference type="AlphaFoldDB" id="A0A0G3BNC5"/>
<name>A0A0G3BNC5_9BURK</name>
<protein>
    <submittedName>
        <fullName evidence="1">Uncharacterized protein</fullName>
    </submittedName>
</protein>
<evidence type="ECO:0000313" key="1">
    <source>
        <dbReference type="EMBL" id="AKJ30902.1"/>
    </source>
</evidence>
<gene>
    <name evidence="1" type="ORF">AAW51_4211</name>
</gene>
<keyword evidence="2" id="KW-1185">Reference proteome</keyword>
<accession>A0A0G3BNC5</accession>
<organism evidence="1 2">
    <name type="scientific">Caldimonas brevitalea</name>
    <dbReference type="NCBI Taxonomy" id="413882"/>
    <lineage>
        <taxon>Bacteria</taxon>
        <taxon>Pseudomonadati</taxon>
        <taxon>Pseudomonadota</taxon>
        <taxon>Betaproteobacteria</taxon>
        <taxon>Burkholderiales</taxon>
        <taxon>Sphaerotilaceae</taxon>
        <taxon>Caldimonas</taxon>
    </lineage>
</organism>
<evidence type="ECO:0000313" key="2">
    <source>
        <dbReference type="Proteomes" id="UP000035352"/>
    </source>
</evidence>
<dbReference type="KEGG" id="pbh:AAW51_4211"/>
<dbReference type="EMBL" id="CP011371">
    <property type="protein sequence ID" value="AKJ30902.1"/>
    <property type="molecule type" value="Genomic_DNA"/>
</dbReference>
<reference evidence="1 2" key="1">
    <citation type="submission" date="2015-05" db="EMBL/GenBank/DDBJ databases">
        <authorList>
            <person name="Tang B."/>
            <person name="Yu Y."/>
        </authorList>
    </citation>
    <scope>NUCLEOTIDE SEQUENCE [LARGE SCALE GENOMIC DNA]</scope>
    <source>
        <strain evidence="1 2">DSM 7029</strain>
    </source>
</reference>
<dbReference type="Proteomes" id="UP000035352">
    <property type="component" value="Chromosome"/>
</dbReference>
<sequence>MTIARDCSHGDAGDLHRMGLVATAVLTHAPERLLAHRVTGATVLVSSLS</sequence>
<proteinExistence type="predicted"/>